<accession>A0A1Y3EL95</accession>
<proteinExistence type="predicted"/>
<evidence type="ECO:0000313" key="1">
    <source>
        <dbReference type="EMBL" id="OUC45510.1"/>
    </source>
</evidence>
<dbReference type="Gene3D" id="3.20.20.70">
    <property type="entry name" value="Aldolase class I"/>
    <property type="match status" value="1"/>
</dbReference>
<dbReference type="Proteomes" id="UP000243006">
    <property type="component" value="Unassembled WGS sequence"/>
</dbReference>
<reference evidence="1 2" key="1">
    <citation type="submission" date="2015-04" db="EMBL/GenBank/DDBJ databases">
        <title>Draft genome of the roundworm Trichinella nativa.</title>
        <authorList>
            <person name="Mitreva M."/>
        </authorList>
    </citation>
    <scope>NUCLEOTIDE SEQUENCE [LARGE SCALE GENOMIC DNA]</scope>
    <source>
        <strain evidence="1 2">ISS45</strain>
    </source>
</reference>
<dbReference type="AlphaFoldDB" id="A0A1Y3EL95"/>
<organism evidence="1 2">
    <name type="scientific">Trichinella nativa</name>
    <dbReference type="NCBI Taxonomy" id="6335"/>
    <lineage>
        <taxon>Eukaryota</taxon>
        <taxon>Metazoa</taxon>
        <taxon>Ecdysozoa</taxon>
        <taxon>Nematoda</taxon>
        <taxon>Enoplea</taxon>
        <taxon>Dorylaimia</taxon>
        <taxon>Trichinellida</taxon>
        <taxon>Trichinellidae</taxon>
        <taxon>Trichinella</taxon>
    </lineage>
</organism>
<dbReference type="EMBL" id="LVZM01009235">
    <property type="protein sequence ID" value="OUC45510.1"/>
    <property type="molecule type" value="Genomic_DNA"/>
</dbReference>
<evidence type="ECO:0000313" key="2">
    <source>
        <dbReference type="Proteomes" id="UP000243006"/>
    </source>
</evidence>
<name>A0A1Y3EL95_9BILA</name>
<protein>
    <submittedName>
        <fullName evidence="1">Uncharacterized protein</fullName>
    </submittedName>
</protein>
<gene>
    <name evidence="1" type="ORF">D917_08394</name>
</gene>
<dbReference type="InterPro" id="IPR013785">
    <property type="entry name" value="Aldolase_TIM"/>
</dbReference>
<sequence>MPALRYISQFLVQHHLLAISVEICRHYSELQVSAWVLKFCISLAAEFGTNGNCIRELCKVGFGFVEIGDSKNSNLCNSCTAFTVVGQLVQCLQADCYNSAVNKQSVWIKCKK</sequence>
<comment type="caution">
    <text evidence="1">The sequence shown here is derived from an EMBL/GenBank/DDBJ whole genome shotgun (WGS) entry which is preliminary data.</text>
</comment>